<keyword evidence="3" id="KW-1185">Reference proteome</keyword>
<dbReference type="RefSeq" id="WP_163800739.1">
    <property type="nucleotide sequence ID" value="NZ_AP022588.1"/>
</dbReference>
<dbReference type="AlphaFoldDB" id="A0A7I7QY24"/>
<dbReference type="EMBL" id="AP022588">
    <property type="protein sequence ID" value="BBY31212.1"/>
    <property type="molecule type" value="Genomic_DNA"/>
</dbReference>
<proteinExistence type="predicted"/>
<gene>
    <name evidence="2" type="ORF">MSEDJ_53080</name>
</gene>
<evidence type="ECO:0000313" key="3">
    <source>
        <dbReference type="Proteomes" id="UP000467193"/>
    </source>
</evidence>
<protein>
    <submittedName>
        <fullName evidence="2">Uncharacterized protein</fullName>
    </submittedName>
</protein>
<feature type="region of interest" description="Disordered" evidence="1">
    <location>
        <begin position="53"/>
        <end position="78"/>
    </location>
</feature>
<dbReference type="Proteomes" id="UP000467193">
    <property type="component" value="Chromosome"/>
</dbReference>
<name>A0A7I7QY24_9MYCO</name>
<sequence>MSDIARIVARLVAVPAVAGGIALGLIGTAHASPAPVAPTPVAPGPVGPGYQYYPDHYAPPAPTQSPGWQHHHGPNHMH</sequence>
<accession>A0A7I7QY24</accession>
<reference evidence="2 3" key="1">
    <citation type="journal article" date="2019" name="Emerg. Microbes Infect.">
        <title>Comprehensive subspecies identification of 175 nontuberculous mycobacteria species based on 7547 genomic profiles.</title>
        <authorList>
            <person name="Matsumoto Y."/>
            <person name="Kinjo T."/>
            <person name="Motooka D."/>
            <person name="Nabeya D."/>
            <person name="Jung N."/>
            <person name="Uechi K."/>
            <person name="Horii T."/>
            <person name="Iida T."/>
            <person name="Fujita J."/>
            <person name="Nakamura S."/>
        </authorList>
    </citation>
    <scope>NUCLEOTIDE SEQUENCE [LARGE SCALE GENOMIC DNA]</scope>
    <source>
        <strain evidence="2 3">JCM 17899</strain>
    </source>
</reference>
<evidence type="ECO:0000256" key="1">
    <source>
        <dbReference type="SAM" id="MobiDB-lite"/>
    </source>
</evidence>
<organism evidence="2 3">
    <name type="scientific">Mycolicibacterium sediminis</name>
    <dbReference type="NCBI Taxonomy" id="1286180"/>
    <lineage>
        <taxon>Bacteria</taxon>
        <taxon>Bacillati</taxon>
        <taxon>Actinomycetota</taxon>
        <taxon>Actinomycetes</taxon>
        <taxon>Mycobacteriales</taxon>
        <taxon>Mycobacteriaceae</taxon>
        <taxon>Mycolicibacterium</taxon>
    </lineage>
</organism>
<evidence type="ECO:0000313" key="2">
    <source>
        <dbReference type="EMBL" id="BBY31212.1"/>
    </source>
</evidence>
<dbReference type="KEGG" id="msei:MSEDJ_53080"/>
<feature type="compositionally biased region" description="Basic residues" evidence="1">
    <location>
        <begin position="69"/>
        <end position="78"/>
    </location>
</feature>